<accession>A0AAD2HZ75</accession>
<evidence type="ECO:0000313" key="1">
    <source>
        <dbReference type="EMBL" id="CAK5282872.1"/>
    </source>
</evidence>
<gene>
    <name evidence="1" type="ORF">MYCIT1_LOCUS34981</name>
</gene>
<keyword evidence="2" id="KW-1185">Reference proteome</keyword>
<dbReference type="EMBL" id="CAVNYO010000463">
    <property type="protein sequence ID" value="CAK5282872.1"/>
    <property type="molecule type" value="Genomic_DNA"/>
</dbReference>
<organism evidence="1 2">
    <name type="scientific">Mycena citricolor</name>
    <dbReference type="NCBI Taxonomy" id="2018698"/>
    <lineage>
        <taxon>Eukaryota</taxon>
        <taxon>Fungi</taxon>
        <taxon>Dikarya</taxon>
        <taxon>Basidiomycota</taxon>
        <taxon>Agaricomycotina</taxon>
        <taxon>Agaricomycetes</taxon>
        <taxon>Agaricomycetidae</taxon>
        <taxon>Agaricales</taxon>
        <taxon>Marasmiineae</taxon>
        <taxon>Mycenaceae</taxon>
        <taxon>Mycena</taxon>
    </lineage>
</organism>
<reference evidence="1" key="1">
    <citation type="submission" date="2023-11" db="EMBL/GenBank/DDBJ databases">
        <authorList>
            <person name="De Vega J J."/>
            <person name="De Vega J J."/>
        </authorList>
    </citation>
    <scope>NUCLEOTIDE SEQUENCE</scope>
</reference>
<comment type="caution">
    <text evidence="1">The sequence shown here is derived from an EMBL/GenBank/DDBJ whole genome shotgun (WGS) entry which is preliminary data.</text>
</comment>
<dbReference type="AlphaFoldDB" id="A0AAD2HZ75"/>
<evidence type="ECO:0000313" key="2">
    <source>
        <dbReference type="Proteomes" id="UP001295794"/>
    </source>
</evidence>
<proteinExistence type="predicted"/>
<protein>
    <submittedName>
        <fullName evidence="1">Uncharacterized protein</fullName>
    </submittedName>
</protein>
<dbReference type="Proteomes" id="UP001295794">
    <property type="component" value="Unassembled WGS sequence"/>
</dbReference>
<sequence>MLNRSSFSNQVSSTRSWARCWRIPVDECCIYARPCVALRRLVDSGGIGFEVVDLGVESRHEIDCVETIQLVLHGDREKRPEGIIECRKSQVRRTKFGCTCKEIEEVGRIYSFSEGTRLVSLWFLRSSSASVNAHAGNDMTSSRRV</sequence>
<name>A0AAD2HZ75_9AGAR</name>